<dbReference type="InterPro" id="IPR004244">
    <property type="entry name" value="Transposase_22"/>
</dbReference>
<evidence type="ECO:0000313" key="1">
    <source>
        <dbReference type="EMBL" id="CAH2247788.1"/>
    </source>
</evidence>
<organism evidence="1 2">
    <name type="scientific">Pelobates cultripes</name>
    <name type="common">Western spadefoot toad</name>
    <dbReference type="NCBI Taxonomy" id="61616"/>
    <lineage>
        <taxon>Eukaryota</taxon>
        <taxon>Metazoa</taxon>
        <taxon>Chordata</taxon>
        <taxon>Craniata</taxon>
        <taxon>Vertebrata</taxon>
        <taxon>Euteleostomi</taxon>
        <taxon>Amphibia</taxon>
        <taxon>Batrachia</taxon>
        <taxon>Anura</taxon>
        <taxon>Pelobatoidea</taxon>
        <taxon>Pelobatidae</taxon>
        <taxon>Pelobates</taxon>
    </lineage>
</organism>
<accession>A0AAD1RCC8</accession>
<evidence type="ECO:0000313" key="2">
    <source>
        <dbReference type="Proteomes" id="UP001295444"/>
    </source>
</evidence>
<proteinExistence type="predicted"/>
<keyword evidence="2" id="KW-1185">Reference proteome</keyword>
<dbReference type="PANTHER" id="PTHR11505">
    <property type="entry name" value="L1 TRANSPOSABLE ELEMENT-RELATED"/>
    <property type="match status" value="1"/>
</dbReference>
<dbReference type="Gene3D" id="3.30.70.1820">
    <property type="entry name" value="L1 transposable element, RRM domain"/>
    <property type="match status" value="1"/>
</dbReference>
<sequence length="159" mass="18897">MMDMFKKMEDSFSEKLKAVTSEIHHLGDRVCALEDNQEINENRWTECWKFQRSQTEAILSLQRKLDNIDNRGRQNNLRIRGVPETMQDEREDPTKILIRIFNQILGRSSDSKIKLDRAHRVGRPRNPPQENPRDLICCIHNFLLKEEIVQKAQLMKEIR</sequence>
<reference evidence="1" key="1">
    <citation type="submission" date="2022-03" db="EMBL/GenBank/DDBJ databases">
        <authorList>
            <person name="Alioto T."/>
            <person name="Alioto T."/>
            <person name="Gomez Garrido J."/>
        </authorList>
    </citation>
    <scope>NUCLEOTIDE SEQUENCE</scope>
</reference>
<dbReference type="EMBL" id="OW240913">
    <property type="protein sequence ID" value="CAH2247788.1"/>
    <property type="molecule type" value="Genomic_DNA"/>
</dbReference>
<protein>
    <recommendedName>
        <fullName evidence="3">Transposase</fullName>
    </recommendedName>
</protein>
<dbReference type="Proteomes" id="UP001295444">
    <property type="component" value="Chromosome 02"/>
</dbReference>
<name>A0AAD1RCC8_PELCU</name>
<gene>
    <name evidence="1" type="ORF">PECUL_23A001954</name>
</gene>
<evidence type="ECO:0008006" key="3">
    <source>
        <dbReference type="Google" id="ProtNLM"/>
    </source>
</evidence>
<dbReference type="AlphaFoldDB" id="A0AAD1RCC8"/>